<evidence type="ECO:0000256" key="1">
    <source>
        <dbReference type="ARBA" id="ARBA00005564"/>
    </source>
</evidence>
<dbReference type="Proteomes" id="UP000633219">
    <property type="component" value="Unassembled WGS sequence"/>
</dbReference>
<organism evidence="3 4">
    <name type="scientific">Rhizobium setariae</name>
    <dbReference type="NCBI Taxonomy" id="2801340"/>
    <lineage>
        <taxon>Bacteria</taxon>
        <taxon>Pseudomonadati</taxon>
        <taxon>Pseudomonadota</taxon>
        <taxon>Alphaproteobacteria</taxon>
        <taxon>Hyphomicrobiales</taxon>
        <taxon>Rhizobiaceae</taxon>
        <taxon>Rhizobium/Agrobacterium group</taxon>
        <taxon>Rhizobium</taxon>
    </lineage>
</organism>
<name>A0A936YQC8_9HYPH</name>
<accession>A0A936YQC8</accession>
<keyword evidence="2" id="KW-0313">Glucose metabolism</keyword>
<evidence type="ECO:0000313" key="4">
    <source>
        <dbReference type="Proteomes" id="UP000633219"/>
    </source>
</evidence>
<dbReference type="AlphaFoldDB" id="A0A936YQC8"/>
<comment type="similarity">
    <text evidence="1">Belongs to the cycloisomerase 2 family.</text>
</comment>
<evidence type="ECO:0000313" key="3">
    <source>
        <dbReference type="EMBL" id="MBL0370632.1"/>
    </source>
</evidence>
<proteinExistence type="inferred from homology"/>
<dbReference type="InterPro" id="IPR019405">
    <property type="entry name" value="Lactonase_7-beta_prop"/>
</dbReference>
<evidence type="ECO:0000256" key="2">
    <source>
        <dbReference type="ARBA" id="ARBA00022526"/>
    </source>
</evidence>
<reference evidence="3" key="1">
    <citation type="submission" date="2021-01" db="EMBL/GenBank/DDBJ databases">
        <title>Rhizobium sp. strain KVB221 16S ribosomal RNA gene Genome sequencing and assembly.</title>
        <authorList>
            <person name="Kang M."/>
        </authorList>
    </citation>
    <scope>NUCLEOTIDE SEQUENCE</scope>
    <source>
        <strain evidence="3">KVB221</strain>
    </source>
</reference>
<dbReference type="GO" id="GO:0017057">
    <property type="term" value="F:6-phosphogluconolactonase activity"/>
    <property type="evidence" value="ECO:0007669"/>
    <property type="project" value="TreeGrafter"/>
</dbReference>
<dbReference type="InterPro" id="IPR015943">
    <property type="entry name" value="WD40/YVTN_repeat-like_dom_sf"/>
</dbReference>
<dbReference type="Pfam" id="PF10282">
    <property type="entry name" value="Lactonase"/>
    <property type="match status" value="1"/>
</dbReference>
<comment type="caution">
    <text evidence="3">The sequence shown here is derived from an EMBL/GenBank/DDBJ whole genome shotgun (WGS) entry which is preliminary data.</text>
</comment>
<dbReference type="EMBL" id="JAEQNC010000001">
    <property type="protein sequence ID" value="MBL0370632.1"/>
    <property type="molecule type" value="Genomic_DNA"/>
</dbReference>
<dbReference type="InterPro" id="IPR011048">
    <property type="entry name" value="Haem_d1_sf"/>
</dbReference>
<dbReference type="GO" id="GO:0006006">
    <property type="term" value="P:glucose metabolic process"/>
    <property type="evidence" value="ECO:0007669"/>
    <property type="project" value="UniProtKB-KW"/>
</dbReference>
<dbReference type="PANTHER" id="PTHR30344">
    <property type="entry name" value="6-PHOSPHOGLUCONOLACTONASE-RELATED"/>
    <property type="match status" value="1"/>
</dbReference>
<gene>
    <name evidence="3" type="ORF">JJB09_01200</name>
</gene>
<keyword evidence="4" id="KW-1185">Reference proteome</keyword>
<dbReference type="SUPFAM" id="SSF51004">
    <property type="entry name" value="C-terminal (heme d1) domain of cytochrome cd1-nitrite reductase"/>
    <property type="match status" value="1"/>
</dbReference>
<sequence length="362" mass="39058">MQQLYLAVGTLNRETPYFQGARGRGVIVYAFDEDRLEWQELASSATADNPCYLAVSPKDGLIYSVSEVAEWCEGTATAFHFDKRTQELVYLNKQPTLGAISAYAQITADQRFLLVANYGYGNAGPDQSLVSFPFRPDGGLAPPSGSAAHEGAAMTVPERQERSHAHSIVEMVDKTGFLSADLGLDRIFSYRLTDSGGFALVSAVTMPEGSGPRHIAQHPGGRFVFVSNELNSTVSTLVRDGHDLRHVGSWPAAPEGVQNHPSDIHVSADGRFVYMANRGHDTIAIFRVDQQTGVLAPNGHVDCGGATPRSFVLMAGGRTLLVANQNGDNISIFRRDGDTGALAFTGKRIEVGTPMCVRPFLL</sequence>
<dbReference type="PANTHER" id="PTHR30344:SF1">
    <property type="entry name" value="6-PHOSPHOGLUCONOLACTONASE"/>
    <property type="match status" value="1"/>
</dbReference>
<dbReference type="InterPro" id="IPR050282">
    <property type="entry name" value="Cycloisomerase_2"/>
</dbReference>
<protein>
    <submittedName>
        <fullName evidence="3">Lactonase family protein</fullName>
    </submittedName>
</protein>
<keyword evidence="2" id="KW-0119">Carbohydrate metabolism</keyword>
<dbReference type="GO" id="GO:0005829">
    <property type="term" value="C:cytosol"/>
    <property type="evidence" value="ECO:0007669"/>
    <property type="project" value="TreeGrafter"/>
</dbReference>
<dbReference type="Gene3D" id="2.130.10.10">
    <property type="entry name" value="YVTN repeat-like/Quinoprotein amine dehydrogenase"/>
    <property type="match status" value="1"/>
</dbReference>